<evidence type="ECO:0000256" key="1">
    <source>
        <dbReference type="ARBA" id="ARBA00004442"/>
    </source>
</evidence>
<evidence type="ECO:0000256" key="3">
    <source>
        <dbReference type="ARBA" id="ARBA00023237"/>
    </source>
</evidence>
<evidence type="ECO:0000313" key="8">
    <source>
        <dbReference type="EMBL" id="SIO44533.1"/>
    </source>
</evidence>
<feature type="region of interest" description="Disordered" evidence="5">
    <location>
        <begin position="352"/>
        <end position="380"/>
    </location>
</feature>
<evidence type="ECO:0000256" key="6">
    <source>
        <dbReference type="SAM" id="SignalP"/>
    </source>
</evidence>
<dbReference type="InterPro" id="IPR006664">
    <property type="entry name" value="OMP_bac"/>
</dbReference>
<keyword evidence="2 4" id="KW-0472">Membrane</keyword>
<dbReference type="EMBL" id="FSRM01000002">
    <property type="protein sequence ID" value="SIO44533.1"/>
    <property type="molecule type" value="Genomic_DNA"/>
</dbReference>
<dbReference type="PROSITE" id="PS51257">
    <property type="entry name" value="PROKAR_LIPOPROTEIN"/>
    <property type="match status" value="1"/>
</dbReference>
<evidence type="ECO:0000256" key="5">
    <source>
        <dbReference type="SAM" id="MobiDB-lite"/>
    </source>
</evidence>
<feature type="chain" id="PRO_5012703809" evidence="6">
    <location>
        <begin position="21"/>
        <end position="380"/>
    </location>
</feature>
<dbReference type="PROSITE" id="PS51123">
    <property type="entry name" value="OMPA_2"/>
    <property type="match status" value="1"/>
</dbReference>
<dbReference type="InterPro" id="IPR050330">
    <property type="entry name" value="Bact_OuterMem_StrucFunc"/>
</dbReference>
<name>A0A1N6JJW9_9BURK</name>
<proteinExistence type="predicted"/>
<dbReference type="Gene3D" id="3.30.1330.60">
    <property type="entry name" value="OmpA-like domain"/>
    <property type="match status" value="1"/>
</dbReference>
<protein>
    <submittedName>
        <fullName evidence="8">OmpA family protein</fullName>
    </submittedName>
</protein>
<dbReference type="GO" id="GO:0009279">
    <property type="term" value="C:cell outer membrane"/>
    <property type="evidence" value="ECO:0007669"/>
    <property type="project" value="UniProtKB-SubCell"/>
</dbReference>
<dbReference type="CDD" id="cd07185">
    <property type="entry name" value="OmpA_C-like"/>
    <property type="match status" value="1"/>
</dbReference>
<feature type="domain" description="OmpA-like" evidence="7">
    <location>
        <begin position="228"/>
        <end position="349"/>
    </location>
</feature>
<keyword evidence="3" id="KW-0998">Cell outer membrane</keyword>
<dbReference type="SUPFAM" id="SSF103088">
    <property type="entry name" value="OmpA-like"/>
    <property type="match status" value="1"/>
</dbReference>
<dbReference type="InterPro" id="IPR006665">
    <property type="entry name" value="OmpA-like"/>
</dbReference>
<gene>
    <name evidence="8" type="ORF">SAMN05444168_4539</name>
</gene>
<sequence>MKYSLIAIALAAMLSGCSSSATRDRLQIQDPTVLQTGFSATQGTPAGAVTPQWIATYGGIHNAQMLGTVQARLNALGDRKNNYFGDKAQCWLDAARNERSSHDGWGFVEEALHEADRLTAALETGRGLSVDNPQLRTASVIRPDLWKQVLAAKTSPLFPQCQEAQRLTACSEVELIHAGHESWIRNFAESQRLVDGVEKGVPGVAAALGACTPPPVAAPVASPIPPKMTLQADATFKFDRSDLVGMLPEGKAKLSQLISDLKRVDDVTGIRIEGYTDRLGSDSYNRQLSAKRAETVKRYLRDGGVQVPMSARGLGKDDPLVQCNNRNQQALIDCLAPNRRVELDFMRSNAQALDTSQLQQQQPQPQRQQPSQMQQMQQDQ</sequence>
<comment type="subcellular location">
    <subcellularLocation>
        <location evidence="1">Cell outer membrane</location>
    </subcellularLocation>
</comment>
<keyword evidence="6" id="KW-0732">Signal</keyword>
<dbReference type="PANTHER" id="PTHR30329">
    <property type="entry name" value="STATOR ELEMENT OF FLAGELLAR MOTOR COMPLEX"/>
    <property type="match status" value="1"/>
</dbReference>
<evidence type="ECO:0000259" key="7">
    <source>
        <dbReference type="PROSITE" id="PS51123"/>
    </source>
</evidence>
<feature type="signal peptide" evidence="6">
    <location>
        <begin position="1"/>
        <end position="20"/>
    </location>
</feature>
<dbReference type="AlphaFoldDB" id="A0A1N6JJW9"/>
<dbReference type="PANTHER" id="PTHR30329:SF21">
    <property type="entry name" value="LIPOPROTEIN YIAD-RELATED"/>
    <property type="match status" value="1"/>
</dbReference>
<dbReference type="Pfam" id="PF00691">
    <property type="entry name" value="OmpA"/>
    <property type="match status" value="1"/>
</dbReference>
<dbReference type="OrthoDB" id="5360144at2"/>
<reference evidence="8 9" key="1">
    <citation type="submission" date="2016-11" db="EMBL/GenBank/DDBJ databases">
        <authorList>
            <person name="Jaros S."/>
            <person name="Januszkiewicz K."/>
            <person name="Wedrychowicz H."/>
        </authorList>
    </citation>
    <scope>NUCLEOTIDE SEQUENCE [LARGE SCALE GENOMIC DNA]</scope>
    <source>
        <strain evidence="8 9">GAS86</strain>
    </source>
</reference>
<dbReference type="RefSeq" id="WP_074266627.1">
    <property type="nucleotide sequence ID" value="NZ_FSRM01000002.1"/>
</dbReference>
<dbReference type="InterPro" id="IPR036737">
    <property type="entry name" value="OmpA-like_sf"/>
</dbReference>
<evidence type="ECO:0000256" key="2">
    <source>
        <dbReference type="ARBA" id="ARBA00023136"/>
    </source>
</evidence>
<evidence type="ECO:0000256" key="4">
    <source>
        <dbReference type="PROSITE-ProRule" id="PRU00473"/>
    </source>
</evidence>
<dbReference type="Proteomes" id="UP000184693">
    <property type="component" value="Unassembled WGS sequence"/>
</dbReference>
<dbReference type="PRINTS" id="PR01021">
    <property type="entry name" value="OMPADOMAIN"/>
</dbReference>
<accession>A0A1N6JJW9</accession>
<evidence type="ECO:0000313" key="9">
    <source>
        <dbReference type="Proteomes" id="UP000184693"/>
    </source>
</evidence>
<organism evidence="8 9">
    <name type="scientific">Paraburkholderia phenazinium</name>
    <dbReference type="NCBI Taxonomy" id="60549"/>
    <lineage>
        <taxon>Bacteria</taxon>
        <taxon>Pseudomonadati</taxon>
        <taxon>Pseudomonadota</taxon>
        <taxon>Betaproteobacteria</taxon>
        <taxon>Burkholderiales</taxon>
        <taxon>Burkholderiaceae</taxon>
        <taxon>Paraburkholderia</taxon>
    </lineage>
</organism>